<evidence type="ECO:0000313" key="2">
    <source>
        <dbReference type="Proteomes" id="UP000784294"/>
    </source>
</evidence>
<name>A0A3S5CEF0_9PLAT</name>
<proteinExistence type="predicted"/>
<dbReference type="AlphaFoldDB" id="A0A3S5CEF0"/>
<gene>
    <name evidence="1" type="ORF">PXEA_LOCUS7940</name>
</gene>
<protein>
    <submittedName>
        <fullName evidence="1">Uncharacterized protein</fullName>
    </submittedName>
</protein>
<accession>A0A3S5CEF0</accession>
<keyword evidence="2" id="KW-1185">Reference proteome</keyword>
<dbReference type="Proteomes" id="UP000784294">
    <property type="component" value="Unassembled WGS sequence"/>
</dbReference>
<evidence type="ECO:0000313" key="1">
    <source>
        <dbReference type="EMBL" id="VEL14500.1"/>
    </source>
</evidence>
<organism evidence="1 2">
    <name type="scientific">Protopolystoma xenopodis</name>
    <dbReference type="NCBI Taxonomy" id="117903"/>
    <lineage>
        <taxon>Eukaryota</taxon>
        <taxon>Metazoa</taxon>
        <taxon>Spiralia</taxon>
        <taxon>Lophotrochozoa</taxon>
        <taxon>Platyhelminthes</taxon>
        <taxon>Monogenea</taxon>
        <taxon>Polyopisthocotylea</taxon>
        <taxon>Polystomatidea</taxon>
        <taxon>Polystomatidae</taxon>
        <taxon>Protopolystoma</taxon>
    </lineage>
</organism>
<dbReference type="EMBL" id="CAAALY010021367">
    <property type="protein sequence ID" value="VEL14500.1"/>
    <property type="molecule type" value="Genomic_DNA"/>
</dbReference>
<sequence length="68" mass="7628">MTSRLVPRIRLAVVNVACQSVTPRRLGSSSGWPVTKAGERGEPLELARTTCVRLRLYDPVPAVRDRRR</sequence>
<comment type="caution">
    <text evidence="1">The sequence shown here is derived from an EMBL/GenBank/DDBJ whole genome shotgun (WGS) entry which is preliminary data.</text>
</comment>
<reference evidence="1" key="1">
    <citation type="submission" date="2018-11" db="EMBL/GenBank/DDBJ databases">
        <authorList>
            <consortium name="Pathogen Informatics"/>
        </authorList>
    </citation>
    <scope>NUCLEOTIDE SEQUENCE</scope>
</reference>